<name>A0A172TW46_9BACT</name>
<dbReference type="STRING" id="1492898.SY85_12570"/>
<accession>A0A172TW46</accession>
<gene>
    <name evidence="1" type="ORF">SY85_12570</name>
</gene>
<dbReference type="OrthoDB" id="680918at2"/>
<reference evidence="2" key="1">
    <citation type="submission" date="2015-01" db="EMBL/GenBank/DDBJ databases">
        <title>Flavisolibacter sp./LCS9/ whole genome sequencing.</title>
        <authorList>
            <person name="Kim M.K."/>
            <person name="Srinivasan S."/>
            <person name="Lee J.-J."/>
        </authorList>
    </citation>
    <scope>NUCLEOTIDE SEQUENCE [LARGE SCALE GENOMIC DNA]</scope>
    <source>
        <strain evidence="2">LCS9</strain>
    </source>
</reference>
<organism evidence="1 2">
    <name type="scientific">Flavisolibacter tropicus</name>
    <dbReference type="NCBI Taxonomy" id="1492898"/>
    <lineage>
        <taxon>Bacteria</taxon>
        <taxon>Pseudomonadati</taxon>
        <taxon>Bacteroidota</taxon>
        <taxon>Chitinophagia</taxon>
        <taxon>Chitinophagales</taxon>
        <taxon>Chitinophagaceae</taxon>
        <taxon>Flavisolibacter</taxon>
    </lineage>
</organism>
<keyword evidence="2" id="KW-1185">Reference proteome</keyword>
<dbReference type="AlphaFoldDB" id="A0A172TW46"/>
<dbReference type="RefSeq" id="WP_066405003.1">
    <property type="nucleotide sequence ID" value="NZ_CP011390.1"/>
</dbReference>
<reference evidence="1 2" key="2">
    <citation type="journal article" date="2016" name="Int. J. Syst. Evol. Microbiol.">
        <title>Flavisolibacter tropicus sp. nov., isolated from tropical soil.</title>
        <authorList>
            <person name="Lee J.J."/>
            <person name="Kang M.S."/>
            <person name="Kim G.S."/>
            <person name="Lee C.S."/>
            <person name="Lim S."/>
            <person name="Lee J."/>
            <person name="Roh S.H."/>
            <person name="Kang H."/>
            <person name="Ha J.M."/>
            <person name="Bae S."/>
            <person name="Jung H.Y."/>
            <person name="Kim M.K."/>
        </authorList>
    </citation>
    <scope>NUCLEOTIDE SEQUENCE [LARGE SCALE GENOMIC DNA]</scope>
    <source>
        <strain evidence="1 2">LCS9</strain>
    </source>
</reference>
<dbReference type="KEGG" id="fla:SY85_12570"/>
<proteinExistence type="predicted"/>
<evidence type="ECO:0000313" key="2">
    <source>
        <dbReference type="Proteomes" id="UP000077177"/>
    </source>
</evidence>
<sequence>MDDVTYKQLIKEPDVLDHTTLNVTLKEVVARQEFALAAELQRILKDNKIEKPVLPTGLYDARPNYYKIDLTDDVIDQIVDILFDLEAEFTNEDGDTTPTSSFYASLVDKWLNLSNRYN</sequence>
<evidence type="ECO:0000313" key="1">
    <source>
        <dbReference type="EMBL" id="ANE51216.1"/>
    </source>
</evidence>
<dbReference type="Proteomes" id="UP000077177">
    <property type="component" value="Chromosome"/>
</dbReference>
<dbReference type="EMBL" id="CP011390">
    <property type="protein sequence ID" value="ANE51216.1"/>
    <property type="molecule type" value="Genomic_DNA"/>
</dbReference>
<protein>
    <submittedName>
        <fullName evidence="1">Uncharacterized protein</fullName>
    </submittedName>
</protein>